<dbReference type="Pfam" id="PF06223">
    <property type="entry name" value="Phage_tail_T"/>
    <property type="match status" value="1"/>
</dbReference>
<feature type="domain" description="Minor tail T" evidence="1">
    <location>
        <begin position="14"/>
        <end position="92"/>
    </location>
</feature>
<dbReference type="EMBL" id="AATLZG010000055">
    <property type="protein sequence ID" value="EFM8157195.1"/>
    <property type="molecule type" value="Genomic_DNA"/>
</dbReference>
<accession>A0A6M9RRV2</accession>
<dbReference type="NCBIfam" id="TIGR01715">
    <property type="entry name" value="phage_lam_T"/>
    <property type="match status" value="1"/>
</dbReference>
<dbReference type="AlphaFoldDB" id="A0A6M9RRV2"/>
<dbReference type="InterPro" id="IPR009350">
    <property type="entry name" value="Phage_tail_T"/>
</dbReference>
<proteinExistence type="inferred from homology"/>
<dbReference type="Proteomes" id="UP000555763">
    <property type="component" value="Unassembled WGS sequence"/>
</dbReference>
<sequence>MGRPDWRAMLAGMTSTEYADWRRFYCTHYFQDTQLDAHFSGLMYAVLSLFFCDPEMHPADFSLLVPKTEDELTPMPEEEDVLIQKAAGLAGGVRFGEE</sequence>
<dbReference type="InterPro" id="IPR043704">
    <property type="entry name" value="Tail_assembly_GT"/>
</dbReference>
<protein>
    <submittedName>
        <fullName evidence="2">Phage tail assembly protein T</fullName>
    </submittedName>
</protein>
<name>A0A6M9RRV2_ECOLX</name>
<evidence type="ECO:0000313" key="2">
    <source>
        <dbReference type="EMBL" id="EFM8157195.1"/>
    </source>
</evidence>
<dbReference type="HAMAP" id="MF_04134">
    <property type="entry name" value="GT_LAMBD"/>
    <property type="match status" value="1"/>
</dbReference>
<organism evidence="2 3">
    <name type="scientific">Escherichia coli</name>
    <dbReference type="NCBI Taxonomy" id="562"/>
    <lineage>
        <taxon>Bacteria</taxon>
        <taxon>Pseudomonadati</taxon>
        <taxon>Pseudomonadota</taxon>
        <taxon>Gammaproteobacteria</taxon>
        <taxon>Enterobacterales</taxon>
        <taxon>Enterobacteriaceae</taxon>
        <taxon>Escherichia</taxon>
    </lineage>
</organism>
<gene>
    <name evidence="2" type="ORF">A5U30_004953</name>
</gene>
<evidence type="ECO:0000259" key="1">
    <source>
        <dbReference type="Pfam" id="PF06223"/>
    </source>
</evidence>
<reference evidence="2 3" key="1">
    <citation type="submission" date="2020-02" db="EMBL/GenBank/DDBJ databases">
        <authorList>
            <consortium name="PulseNet: The National Subtyping Network for Foodborne Disease Surveillance"/>
            <person name="Tarr C.L."/>
            <person name="Trees E."/>
            <person name="Katz L.S."/>
            <person name="Carleton-Romer H.A."/>
            <person name="Stroika S."/>
            <person name="Kucerova Z."/>
            <person name="Roache K.F."/>
            <person name="Sabol A.L."/>
            <person name="Besser J."/>
            <person name="Gerner-Smidt P."/>
        </authorList>
    </citation>
    <scope>NUCLEOTIDE SEQUENCE [LARGE SCALE GENOMIC DNA]</scope>
    <source>
        <strain evidence="2 3">PNUSAE002719</strain>
    </source>
</reference>
<evidence type="ECO:0000313" key="3">
    <source>
        <dbReference type="Proteomes" id="UP000555763"/>
    </source>
</evidence>
<comment type="caution">
    <text evidence="2">The sequence shown here is derived from an EMBL/GenBank/DDBJ whole genome shotgun (WGS) entry which is preliminary data.</text>
</comment>